<dbReference type="Pfam" id="PF08447">
    <property type="entry name" value="PAS_3"/>
    <property type="match status" value="1"/>
</dbReference>
<dbReference type="CDD" id="cd06170">
    <property type="entry name" value="LuxR_C_like"/>
    <property type="match status" value="1"/>
</dbReference>
<feature type="domain" description="PAS" evidence="5">
    <location>
        <begin position="49"/>
        <end position="126"/>
    </location>
</feature>
<dbReference type="InterPro" id="IPR000792">
    <property type="entry name" value="Tscrpt_reg_LuxR_C"/>
</dbReference>
<dbReference type="Pfam" id="PF00196">
    <property type="entry name" value="GerE"/>
    <property type="match status" value="1"/>
</dbReference>
<accession>A0ABT8REH3</accession>
<dbReference type="InterPro" id="IPR036388">
    <property type="entry name" value="WH-like_DNA-bd_sf"/>
</dbReference>
<evidence type="ECO:0000256" key="1">
    <source>
        <dbReference type="ARBA" id="ARBA00023015"/>
    </source>
</evidence>
<dbReference type="PRINTS" id="PR00038">
    <property type="entry name" value="HTHLUXR"/>
</dbReference>
<keyword evidence="7" id="KW-1185">Reference proteome</keyword>
<dbReference type="InterPro" id="IPR013655">
    <property type="entry name" value="PAS_fold_3"/>
</dbReference>
<keyword evidence="1" id="KW-0805">Transcription regulation</keyword>
<dbReference type="PROSITE" id="PS50043">
    <property type="entry name" value="HTH_LUXR_2"/>
    <property type="match status" value="1"/>
</dbReference>
<dbReference type="Proteomes" id="UP001168528">
    <property type="component" value="Unassembled WGS sequence"/>
</dbReference>
<evidence type="ECO:0000313" key="7">
    <source>
        <dbReference type="Proteomes" id="UP001168528"/>
    </source>
</evidence>
<dbReference type="RefSeq" id="WP_302041313.1">
    <property type="nucleotide sequence ID" value="NZ_JAUKPO010000031.1"/>
</dbReference>
<evidence type="ECO:0000256" key="3">
    <source>
        <dbReference type="ARBA" id="ARBA00023163"/>
    </source>
</evidence>
<dbReference type="Gene3D" id="1.10.10.10">
    <property type="entry name" value="Winged helix-like DNA-binding domain superfamily/Winged helix DNA-binding domain"/>
    <property type="match status" value="1"/>
</dbReference>
<dbReference type="Gene3D" id="3.30.450.20">
    <property type="entry name" value="PAS domain"/>
    <property type="match status" value="1"/>
</dbReference>
<evidence type="ECO:0000256" key="2">
    <source>
        <dbReference type="ARBA" id="ARBA00023125"/>
    </source>
</evidence>
<organism evidence="6 7">
    <name type="scientific">Rhodocytophaga aerolata</name>
    <dbReference type="NCBI Taxonomy" id="455078"/>
    <lineage>
        <taxon>Bacteria</taxon>
        <taxon>Pseudomonadati</taxon>
        <taxon>Bacteroidota</taxon>
        <taxon>Cytophagia</taxon>
        <taxon>Cytophagales</taxon>
        <taxon>Rhodocytophagaceae</taxon>
        <taxon>Rhodocytophaga</taxon>
    </lineage>
</organism>
<name>A0ABT8REH3_9BACT</name>
<keyword evidence="3" id="KW-0804">Transcription</keyword>
<comment type="caution">
    <text evidence="6">The sequence shown here is derived from an EMBL/GenBank/DDBJ whole genome shotgun (WGS) entry which is preliminary data.</text>
</comment>
<protein>
    <submittedName>
        <fullName evidence="6">LuxR C-terminal-related transcriptional regulator</fullName>
    </submittedName>
</protein>
<dbReference type="SUPFAM" id="SSF55785">
    <property type="entry name" value="PYP-like sensor domain (PAS domain)"/>
    <property type="match status" value="1"/>
</dbReference>
<evidence type="ECO:0000313" key="6">
    <source>
        <dbReference type="EMBL" id="MDO1450513.1"/>
    </source>
</evidence>
<keyword evidence="2" id="KW-0238">DNA-binding</keyword>
<sequence length="265" mass="29924">MKTNVKYRVPFSGFLAWQTAILMKDSFMKSTFSFPAKRTSLEAIQSSLRDRVIDMLFETGPCMMWILDLYTKQYEFVSPNVERWLGYEPEKFMQGGLAFTQSLIHSGDLSTIEQALAKVHRLTEIEGKLPKEAVSSNYAFRMKKADGSYVTLFEQSIALKAGCNGVVTHRLSMSFDSQGWQTDLGMSAIQDVVDQPATAFPDWLSTDLYPSDKLSIREREVAQLVAKGYSSRQIAEMLCISMHTVNTHRKKIKGKRLQGSTVGQC</sequence>
<dbReference type="SMART" id="SM00091">
    <property type="entry name" value="PAS"/>
    <property type="match status" value="1"/>
</dbReference>
<dbReference type="SMART" id="SM00421">
    <property type="entry name" value="HTH_LUXR"/>
    <property type="match status" value="1"/>
</dbReference>
<dbReference type="PROSITE" id="PS50112">
    <property type="entry name" value="PAS"/>
    <property type="match status" value="1"/>
</dbReference>
<gene>
    <name evidence="6" type="ORF">Q0590_29830</name>
</gene>
<dbReference type="SUPFAM" id="SSF46894">
    <property type="entry name" value="C-terminal effector domain of the bipartite response regulators"/>
    <property type="match status" value="1"/>
</dbReference>
<dbReference type="InterPro" id="IPR016032">
    <property type="entry name" value="Sig_transdc_resp-reg_C-effctor"/>
</dbReference>
<evidence type="ECO:0000259" key="5">
    <source>
        <dbReference type="PROSITE" id="PS50112"/>
    </source>
</evidence>
<proteinExistence type="predicted"/>
<dbReference type="EMBL" id="JAUKPO010000031">
    <property type="protein sequence ID" value="MDO1450513.1"/>
    <property type="molecule type" value="Genomic_DNA"/>
</dbReference>
<feature type="domain" description="HTH luxR-type" evidence="4">
    <location>
        <begin position="207"/>
        <end position="265"/>
    </location>
</feature>
<dbReference type="InterPro" id="IPR035965">
    <property type="entry name" value="PAS-like_dom_sf"/>
</dbReference>
<dbReference type="PANTHER" id="PTHR44688:SF16">
    <property type="entry name" value="DNA-BINDING TRANSCRIPTIONAL ACTIVATOR DEVR_DOSR"/>
    <property type="match status" value="1"/>
</dbReference>
<reference evidence="6" key="1">
    <citation type="submission" date="2023-07" db="EMBL/GenBank/DDBJ databases">
        <title>The genome sequence of Rhodocytophaga aerolata KACC 12507.</title>
        <authorList>
            <person name="Zhang X."/>
        </authorList>
    </citation>
    <scope>NUCLEOTIDE SEQUENCE</scope>
    <source>
        <strain evidence="6">KACC 12507</strain>
    </source>
</reference>
<dbReference type="PANTHER" id="PTHR44688">
    <property type="entry name" value="DNA-BINDING TRANSCRIPTIONAL ACTIVATOR DEVR_DOSR"/>
    <property type="match status" value="1"/>
</dbReference>
<dbReference type="InterPro" id="IPR000014">
    <property type="entry name" value="PAS"/>
</dbReference>
<evidence type="ECO:0000259" key="4">
    <source>
        <dbReference type="PROSITE" id="PS50043"/>
    </source>
</evidence>
<dbReference type="CDD" id="cd00130">
    <property type="entry name" value="PAS"/>
    <property type="match status" value="1"/>
</dbReference>